<comment type="caution">
    <text evidence="1">The sequence shown here is derived from an EMBL/GenBank/DDBJ whole genome shotgun (WGS) entry which is preliminary data.</text>
</comment>
<protein>
    <submittedName>
        <fullName evidence="1">Uncharacterized protein</fullName>
    </submittedName>
</protein>
<accession>A0ACC1NSR0</accession>
<dbReference type="Proteomes" id="UP001143910">
    <property type="component" value="Unassembled WGS sequence"/>
</dbReference>
<proteinExistence type="predicted"/>
<keyword evidence="2" id="KW-1185">Reference proteome</keyword>
<reference evidence="1" key="1">
    <citation type="submission" date="2022-08" db="EMBL/GenBank/DDBJ databases">
        <title>Genome Sequence of Lecanicillium fungicola.</title>
        <authorList>
            <person name="Buettner E."/>
        </authorList>
    </citation>
    <scope>NUCLEOTIDE SEQUENCE</scope>
    <source>
        <strain evidence="1">Babe33</strain>
    </source>
</reference>
<organism evidence="1 2">
    <name type="scientific">Zarea fungicola</name>
    <dbReference type="NCBI Taxonomy" id="93591"/>
    <lineage>
        <taxon>Eukaryota</taxon>
        <taxon>Fungi</taxon>
        <taxon>Dikarya</taxon>
        <taxon>Ascomycota</taxon>
        <taxon>Pezizomycotina</taxon>
        <taxon>Sordariomycetes</taxon>
        <taxon>Hypocreomycetidae</taxon>
        <taxon>Hypocreales</taxon>
        <taxon>Cordycipitaceae</taxon>
        <taxon>Zarea</taxon>
    </lineage>
</organism>
<evidence type="ECO:0000313" key="2">
    <source>
        <dbReference type="Proteomes" id="UP001143910"/>
    </source>
</evidence>
<dbReference type="EMBL" id="JANJQO010000126">
    <property type="protein sequence ID" value="KAJ2981506.1"/>
    <property type="molecule type" value="Genomic_DNA"/>
</dbReference>
<gene>
    <name evidence="1" type="ORF">NQ176_g1980</name>
</gene>
<evidence type="ECO:0000313" key="1">
    <source>
        <dbReference type="EMBL" id="KAJ2981506.1"/>
    </source>
</evidence>
<sequence>MAQSSNAGNANHPTGQELVTKYSDAIRGKVILTTGVSPGGLGATFVEAVAAAQPALLILAGRNPSKCQKVADTCRIDYAGVQLKILELDLSSFSAVRKAAAEVLSWTDVPAIDILVNNAGIMAVPFSLSTDGYESQFASNHLGQFLFTNLIMPKLLAVPSPRIISNGALYDKWVAYGQSKTANILFAVSLAQKLGSRGLLAFSLHPGAIITNLGTHLDRSPGGDLDHMMNLARSRGLKLGFYSRSGLVSRDKGIATHVFACFEPTLSSDNGKYLQECRIADPYEEEVMPWATSKVEAARLWAMSEAIVGQRFTY</sequence>
<name>A0ACC1NSR0_9HYPO</name>